<evidence type="ECO:0000313" key="2">
    <source>
        <dbReference type="Proteomes" id="UP000641954"/>
    </source>
</evidence>
<name>A0ABR8EHX4_9CYAN</name>
<organism evidence="1 2">
    <name type="scientific">Planktothricoides raciborskii FACHB-1370</name>
    <dbReference type="NCBI Taxonomy" id="2949576"/>
    <lineage>
        <taxon>Bacteria</taxon>
        <taxon>Bacillati</taxon>
        <taxon>Cyanobacteriota</taxon>
        <taxon>Cyanophyceae</taxon>
        <taxon>Oscillatoriophycideae</taxon>
        <taxon>Oscillatoriales</taxon>
        <taxon>Oscillatoriaceae</taxon>
        <taxon>Planktothricoides</taxon>
    </lineage>
</organism>
<evidence type="ECO:0000313" key="1">
    <source>
        <dbReference type="EMBL" id="MBD2546216.1"/>
    </source>
</evidence>
<sequence length="59" mass="6813">MYSTVGANGHSPLHIHHIRPYISTTETRFLSYSWGVRNRVSFCNSTVNDNIHHRNPVSF</sequence>
<comment type="caution">
    <text evidence="1">The sequence shown here is derived from an EMBL/GenBank/DDBJ whole genome shotgun (WGS) entry which is preliminary data.</text>
</comment>
<accession>A0ABR8EHX4</accession>
<gene>
    <name evidence="1" type="ORF">H6G72_20705</name>
</gene>
<proteinExistence type="predicted"/>
<dbReference type="EMBL" id="JACJSK010000034">
    <property type="protein sequence ID" value="MBD2546216.1"/>
    <property type="molecule type" value="Genomic_DNA"/>
</dbReference>
<protein>
    <submittedName>
        <fullName evidence="1">Uncharacterized protein</fullName>
    </submittedName>
</protein>
<dbReference type="RefSeq" id="WP_190879697.1">
    <property type="nucleotide sequence ID" value="NZ_JACJSK010000034.1"/>
</dbReference>
<keyword evidence="2" id="KW-1185">Reference proteome</keyword>
<dbReference type="Proteomes" id="UP000641954">
    <property type="component" value="Unassembled WGS sequence"/>
</dbReference>
<reference evidence="1 2" key="1">
    <citation type="journal article" date="2020" name="ISME J.">
        <title>Comparative genomics reveals insights into cyanobacterial evolution and habitat adaptation.</title>
        <authorList>
            <person name="Chen M.Y."/>
            <person name="Teng W.K."/>
            <person name="Zhao L."/>
            <person name="Hu C.X."/>
            <person name="Zhou Y.K."/>
            <person name="Han B.P."/>
            <person name="Song L.R."/>
            <person name="Shu W.S."/>
        </authorList>
    </citation>
    <scope>NUCLEOTIDE SEQUENCE [LARGE SCALE GENOMIC DNA]</scope>
    <source>
        <strain evidence="1 2">FACHB-1370</strain>
    </source>
</reference>